<sequence length="321" mass="36738">MTLPLIIETRRYRKRKYTCRIEKKMYIWKNKLIISFLLVAQTVCIIFLSLSHCTVSPYNSSSSKLAIGPARNEILQENSSLGRPGADGEDITPAKLFQELKVIQRRHGQEIFLLIVICIVLVLILFSNNVNRVKIANLTDIFQYIKRSIPTLERTKPSKHKLENSICVVGFDEGESQRKHVEMAKDLVESTSRLQMKSVVVSSLESLCNIPPSKIFLMFVDYNERNIIIEDDSIKDGIRRQTLDVLQEKGAEVIVIYCWELSSARLEEGHLFAPKLASIGQSPRLRQLRDNNAIFSIYKTFNQHQKAAFQRKLGEVAVVVM</sequence>
<proteinExistence type="predicted"/>
<keyword evidence="1" id="KW-0472">Membrane</keyword>
<organism evidence="2 3">
    <name type="scientific">Crassostrea virginica</name>
    <name type="common">Eastern oyster</name>
    <dbReference type="NCBI Taxonomy" id="6565"/>
    <lineage>
        <taxon>Eukaryota</taxon>
        <taxon>Metazoa</taxon>
        <taxon>Spiralia</taxon>
        <taxon>Lophotrochozoa</taxon>
        <taxon>Mollusca</taxon>
        <taxon>Bivalvia</taxon>
        <taxon>Autobranchia</taxon>
        <taxon>Pteriomorphia</taxon>
        <taxon>Ostreida</taxon>
        <taxon>Ostreoidea</taxon>
        <taxon>Ostreidae</taxon>
        <taxon>Crassostrea</taxon>
    </lineage>
</organism>
<name>A0A8B8DN35_CRAVI</name>
<protein>
    <submittedName>
        <fullName evidence="3">Uncharacterized protein LOC111127493</fullName>
    </submittedName>
</protein>
<accession>A0A8B8DN35</accession>
<keyword evidence="1" id="KW-1133">Transmembrane helix</keyword>
<dbReference type="GeneID" id="111127493"/>
<dbReference type="OrthoDB" id="6116533at2759"/>
<dbReference type="Proteomes" id="UP000694844">
    <property type="component" value="Chromosome 3"/>
</dbReference>
<dbReference type="RefSeq" id="XP_022328401.1">
    <property type="nucleotide sequence ID" value="XM_022472693.1"/>
</dbReference>
<evidence type="ECO:0000313" key="2">
    <source>
        <dbReference type="Proteomes" id="UP000694844"/>
    </source>
</evidence>
<dbReference type="AlphaFoldDB" id="A0A8B8DN35"/>
<evidence type="ECO:0000313" key="3">
    <source>
        <dbReference type="RefSeq" id="XP_022328401.1"/>
    </source>
</evidence>
<feature type="transmembrane region" description="Helical" evidence="1">
    <location>
        <begin position="32"/>
        <end position="55"/>
    </location>
</feature>
<gene>
    <name evidence="3" type="primary">LOC111127493</name>
</gene>
<reference evidence="3" key="1">
    <citation type="submission" date="2025-08" db="UniProtKB">
        <authorList>
            <consortium name="RefSeq"/>
        </authorList>
    </citation>
    <scope>IDENTIFICATION</scope>
    <source>
        <tissue evidence="3">Whole sample</tissue>
    </source>
</reference>
<dbReference type="KEGG" id="cvn:111127493"/>
<keyword evidence="2" id="KW-1185">Reference proteome</keyword>
<evidence type="ECO:0000256" key="1">
    <source>
        <dbReference type="SAM" id="Phobius"/>
    </source>
</evidence>
<feature type="transmembrane region" description="Helical" evidence="1">
    <location>
        <begin position="111"/>
        <end position="130"/>
    </location>
</feature>
<keyword evidence="1" id="KW-0812">Transmembrane</keyword>